<keyword evidence="2" id="KW-1185">Reference proteome</keyword>
<feature type="non-terminal residue" evidence="1">
    <location>
        <position position="1"/>
    </location>
</feature>
<accession>A0A016W5W0</accession>
<reference evidence="2" key="1">
    <citation type="journal article" date="2015" name="Nat. Genet.">
        <title>The genome and transcriptome of the zoonotic hookworm Ancylostoma ceylanicum identify infection-specific gene families.</title>
        <authorList>
            <person name="Schwarz E.M."/>
            <person name="Hu Y."/>
            <person name="Antoshechkin I."/>
            <person name="Miller M.M."/>
            <person name="Sternberg P.W."/>
            <person name="Aroian R.V."/>
        </authorList>
    </citation>
    <scope>NUCLEOTIDE SEQUENCE</scope>
    <source>
        <strain evidence="2">HY135</strain>
    </source>
</reference>
<evidence type="ECO:0000313" key="1">
    <source>
        <dbReference type="EMBL" id="EYC35020.1"/>
    </source>
</evidence>
<gene>
    <name evidence="1" type="primary">Acey_s1190.g3739</name>
    <name evidence="1" type="ORF">Y032_1190g3739</name>
</gene>
<protein>
    <submittedName>
        <fullName evidence="1">Uncharacterized protein</fullName>
    </submittedName>
</protein>
<proteinExistence type="predicted"/>
<name>A0A016W5W0_9BILA</name>
<dbReference type="AlphaFoldDB" id="A0A016W5W0"/>
<dbReference type="EMBL" id="JARK01000789">
    <property type="protein sequence ID" value="EYC35020.1"/>
    <property type="molecule type" value="Genomic_DNA"/>
</dbReference>
<comment type="caution">
    <text evidence="1">The sequence shown here is derived from an EMBL/GenBank/DDBJ whole genome shotgun (WGS) entry which is preliminary data.</text>
</comment>
<sequence length="313" mass="35073">PNVLADEVVKNVLSSDILNELDKDVERLSARVEQRIAASAASPPLNIVGNNAPPASSQNLFEQLDETYEDLLSIEKCTQLVDHIWSKIRTQGFTRPLLDEFLPAPEVADDIVAGNEDERLLVENRTTMVWAAIVEAAAKLWPESYEGSRHLGSKLIPTPKTKEEFAVKAEQYVLEQLSEMPPSHRHNRLSHPPPPPYVDTAVDRAVARRFYEEDPYSFAKKVNTEYRKLCEELIDRMGDRFLPAEVQRMHQRFVASGDDATLLTPFTSSSRRLSGEFGRPSLARLSMGSDVSIGQCSYATSSPLRVTHDGQQE</sequence>
<dbReference type="Proteomes" id="UP000024635">
    <property type="component" value="Unassembled WGS sequence"/>
</dbReference>
<evidence type="ECO:0000313" key="2">
    <source>
        <dbReference type="Proteomes" id="UP000024635"/>
    </source>
</evidence>
<dbReference type="OrthoDB" id="5874659at2759"/>
<organism evidence="1 2">
    <name type="scientific">Ancylostoma ceylanicum</name>
    <dbReference type="NCBI Taxonomy" id="53326"/>
    <lineage>
        <taxon>Eukaryota</taxon>
        <taxon>Metazoa</taxon>
        <taxon>Ecdysozoa</taxon>
        <taxon>Nematoda</taxon>
        <taxon>Chromadorea</taxon>
        <taxon>Rhabditida</taxon>
        <taxon>Rhabditina</taxon>
        <taxon>Rhabditomorpha</taxon>
        <taxon>Strongyloidea</taxon>
        <taxon>Ancylostomatidae</taxon>
        <taxon>Ancylostomatinae</taxon>
        <taxon>Ancylostoma</taxon>
    </lineage>
</organism>